<evidence type="ECO:0000256" key="5">
    <source>
        <dbReference type="ARBA" id="ARBA00023136"/>
    </source>
</evidence>
<keyword evidence="4 6" id="KW-1133">Transmembrane helix</keyword>
<evidence type="ECO:0000256" key="2">
    <source>
        <dbReference type="ARBA" id="ARBA00022475"/>
    </source>
</evidence>
<keyword evidence="5 6" id="KW-0472">Membrane</keyword>
<name>A0A9X3TRC6_9BACL</name>
<organism evidence="8 9">
    <name type="scientific">Brevibacillus thermoruber</name>
    <dbReference type="NCBI Taxonomy" id="33942"/>
    <lineage>
        <taxon>Bacteria</taxon>
        <taxon>Bacillati</taxon>
        <taxon>Bacillota</taxon>
        <taxon>Bacilli</taxon>
        <taxon>Bacillales</taxon>
        <taxon>Paenibacillaceae</taxon>
        <taxon>Brevibacillus</taxon>
    </lineage>
</organism>
<comment type="caution">
    <text evidence="8">The sequence shown here is derived from an EMBL/GenBank/DDBJ whole genome shotgun (WGS) entry which is preliminary data.</text>
</comment>
<dbReference type="EMBL" id="JAPYYP010000016">
    <property type="protein sequence ID" value="MDA5109394.1"/>
    <property type="molecule type" value="Genomic_DNA"/>
</dbReference>
<evidence type="ECO:0000256" key="3">
    <source>
        <dbReference type="ARBA" id="ARBA00022692"/>
    </source>
</evidence>
<gene>
    <name evidence="8" type="ORF">O3V59_13565</name>
</gene>
<evidence type="ECO:0000313" key="8">
    <source>
        <dbReference type="EMBL" id="MDA5109394.1"/>
    </source>
</evidence>
<reference evidence="8" key="1">
    <citation type="submission" date="2022-12" db="EMBL/GenBank/DDBJ databases">
        <title>Draft genome sequence of the thermophilic strain Brevibacillus thermoruber HT42, isolated from Los Humeros, Puebla, Mexico, with biotechnological potential.</title>
        <authorList>
            <person name="Lara Sanchez J."/>
            <person name="Solis Palacios R."/>
            <person name="Bustos Baena A.S."/>
            <person name="Ruz Baez A.E."/>
            <person name="Espinosa Luna G."/>
            <person name="Oliart Ros R.M."/>
        </authorList>
    </citation>
    <scope>NUCLEOTIDE SEQUENCE</scope>
    <source>
        <strain evidence="8">HT42</strain>
    </source>
</reference>
<evidence type="ECO:0000313" key="9">
    <source>
        <dbReference type="Proteomes" id="UP001151071"/>
    </source>
</evidence>
<dbReference type="PANTHER" id="PTHR33885">
    <property type="entry name" value="PHAGE SHOCK PROTEIN C"/>
    <property type="match status" value="1"/>
</dbReference>
<feature type="domain" description="Phage shock protein PspC N-terminal" evidence="7">
    <location>
        <begin position="4"/>
        <end position="61"/>
    </location>
</feature>
<dbReference type="InterPro" id="IPR052027">
    <property type="entry name" value="PspC"/>
</dbReference>
<evidence type="ECO:0000259" key="7">
    <source>
        <dbReference type="Pfam" id="PF04024"/>
    </source>
</evidence>
<keyword evidence="9" id="KW-1185">Reference proteome</keyword>
<dbReference type="Pfam" id="PF04024">
    <property type="entry name" value="PspC"/>
    <property type="match status" value="1"/>
</dbReference>
<evidence type="ECO:0000256" key="6">
    <source>
        <dbReference type="SAM" id="Phobius"/>
    </source>
</evidence>
<evidence type="ECO:0000256" key="1">
    <source>
        <dbReference type="ARBA" id="ARBA00004162"/>
    </source>
</evidence>
<dbReference type="PANTHER" id="PTHR33885:SF3">
    <property type="entry name" value="PHAGE SHOCK PROTEIN C"/>
    <property type="match status" value="1"/>
</dbReference>
<feature type="transmembrane region" description="Helical" evidence="6">
    <location>
        <begin position="37"/>
        <end position="57"/>
    </location>
</feature>
<protein>
    <submittedName>
        <fullName evidence="8">PspC domain-containing protein</fullName>
    </submittedName>
</protein>
<evidence type="ECO:0000256" key="4">
    <source>
        <dbReference type="ARBA" id="ARBA00022989"/>
    </source>
</evidence>
<accession>A0A9X3TRC6</accession>
<dbReference type="Proteomes" id="UP001151071">
    <property type="component" value="Unassembled WGS sequence"/>
</dbReference>
<keyword evidence="2" id="KW-1003">Cell membrane</keyword>
<dbReference type="RefSeq" id="WP_271140347.1">
    <property type="nucleotide sequence ID" value="NZ_JAPYYP010000016.1"/>
</dbReference>
<keyword evidence="3 6" id="KW-0812">Transmembrane</keyword>
<sequence length="116" mass="13417">MMERRLYRSRSDKRLFGVCGGIAQFLRVDPTLVRVGVVILTVFTGVPLLIYALLAFIMPKEPAWPYGHDAYDPYDPLFAGREYGFDLDSEIERLEKRALMQEVHRLRAELAKWKGV</sequence>
<dbReference type="InterPro" id="IPR007168">
    <property type="entry name" value="Phageshock_PspC_N"/>
</dbReference>
<proteinExistence type="predicted"/>
<dbReference type="GO" id="GO:0005886">
    <property type="term" value="C:plasma membrane"/>
    <property type="evidence" value="ECO:0007669"/>
    <property type="project" value="UniProtKB-SubCell"/>
</dbReference>
<dbReference type="AlphaFoldDB" id="A0A9X3TRC6"/>
<comment type="subcellular location">
    <subcellularLocation>
        <location evidence="1">Cell membrane</location>
        <topology evidence="1">Single-pass membrane protein</topology>
    </subcellularLocation>
</comment>